<feature type="transmembrane region" description="Helical" evidence="5">
    <location>
        <begin position="197"/>
        <end position="217"/>
    </location>
</feature>
<dbReference type="PANTHER" id="PTHR14624:SF0">
    <property type="entry name" value="POLYPRENOL REDUCTASE"/>
    <property type="match status" value="1"/>
</dbReference>
<feature type="transmembrane region" description="Helical" evidence="5">
    <location>
        <begin position="246"/>
        <end position="265"/>
    </location>
</feature>
<evidence type="ECO:0000256" key="1">
    <source>
        <dbReference type="ARBA" id="ARBA00004127"/>
    </source>
</evidence>
<dbReference type="PROSITE" id="PS50244">
    <property type="entry name" value="S5A_REDUCTASE"/>
    <property type="match status" value="1"/>
</dbReference>
<dbReference type="GO" id="GO:0160198">
    <property type="term" value="F:polyprenal reductase activity"/>
    <property type="evidence" value="ECO:0007669"/>
    <property type="project" value="UniProtKB-EC"/>
</dbReference>
<keyword evidence="5" id="KW-0560">Oxidoreductase</keyword>
<accession>M2NQ57</accession>
<comment type="subcellular location">
    <subcellularLocation>
        <location evidence="1">Endomembrane system</location>
        <topology evidence="1">Multi-pass membrane protein</topology>
    </subcellularLocation>
    <subcellularLocation>
        <location evidence="5">Endoplasmic reticulum membrane</location>
    </subcellularLocation>
</comment>
<dbReference type="GO" id="GO:0003865">
    <property type="term" value="F:3-oxo-5-alpha-steroid 4-dehydrogenase activity"/>
    <property type="evidence" value="ECO:0007669"/>
    <property type="project" value="TreeGrafter"/>
</dbReference>
<comment type="pathway">
    <text evidence="5">Protein modification; protein glycosylation.</text>
</comment>
<evidence type="ECO:0000313" key="7">
    <source>
        <dbReference type="EMBL" id="EMD01161.1"/>
    </source>
</evidence>
<dbReference type="InterPro" id="IPR039698">
    <property type="entry name" value="Dfg10/SRD5A3"/>
</dbReference>
<keyword evidence="5" id="KW-0521">NADP</keyword>
<dbReference type="GO" id="GO:0102389">
    <property type="term" value="F:polyprenol reductase activity"/>
    <property type="evidence" value="ECO:0007669"/>
    <property type="project" value="UniProtKB-UniRule"/>
</dbReference>
<comment type="function">
    <text evidence="5">Plays a key role in early steps of protein N-linked glycosylation by being involved in the conversion of polyprenol into dolichol. Acts as a polyprenal reductase that mediates the reduction of polyprenal into dolichal in a NADP-dependent mechanism. Dolichols are required for the synthesis of dolichol-linked monosaccharides and the oligosaccharide precursor used for N-glycosylation.</text>
</comment>
<comment type="catalytic activity">
    <reaction evidence="5">
        <text>a di-trans,poly-cis-dolichal + NADP(+) = a di-trans,poly-cis-polyprenal + NADPH + H(+)</text>
        <dbReference type="Rhea" id="RHEA:80727"/>
        <dbReference type="Rhea" id="RHEA-COMP:19536"/>
        <dbReference type="Rhea" id="RHEA-COMP:19537"/>
        <dbReference type="ChEBI" id="CHEBI:15378"/>
        <dbReference type="ChEBI" id="CHEBI:57783"/>
        <dbReference type="ChEBI" id="CHEBI:58349"/>
        <dbReference type="ChEBI" id="CHEBI:231623"/>
        <dbReference type="ChEBI" id="CHEBI:231637"/>
        <dbReference type="EC" id="1.3.1.94"/>
    </reaction>
    <physiologicalReaction direction="right-to-left" evidence="5">
        <dbReference type="Rhea" id="RHEA:80729"/>
    </physiologicalReaction>
</comment>
<keyword evidence="4 5" id="KW-0472">Membrane</keyword>
<feature type="transmembrane region" description="Helical" evidence="5">
    <location>
        <begin position="76"/>
        <end position="97"/>
    </location>
</feature>
<dbReference type="GO" id="GO:0016095">
    <property type="term" value="P:polyprenol catabolic process"/>
    <property type="evidence" value="ECO:0007669"/>
    <property type="project" value="UniProtKB-UniRule"/>
</dbReference>
<dbReference type="eggNOG" id="KOG1640">
    <property type="taxonomic scope" value="Eukaryota"/>
</dbReference>
<protein>
    <recommendedName>
        <fullName evidence="5">Polyprenal reductase</fullName>
        <ecNumber evidence="5">1.3.1.94</ecNumber>
    </recommendedName>
</protein>
<feature type="transmembrane region" description="Helical" evidence="5">
    <location>
        <begin position="155"/>
        <end position="177"/>
    </location>
</feature>
<comment type="similarity">
    <text evidence="5">Belongs to the steroid 5-alpha reductase family. Polyprenal reductase subfamily.</text>
</comment>
<evidence type="ECO:0000259" key="6">
    <source>
        <dbReference type="Pfam" id="PF02544"/>
    </source>
</evidence>
<evidence type="ECO:0000256" key="5">
    <source>
        <dbReference type="RuleBase" id="RU367081"/>
    </source>
</evidence>
<dbReference type="Pfam" id="PF02544">
    <property type="entry name" value="Steroid_dh"/>
    <property type="match status" value="1"/>
</dbReference>
<dbReference type="EC" id="1.3.1.94" evidence="5"/>
<dbReference type="GO" id="GO:0006488">
    <property type="term" value="P:dolichol-linked oligosaccharide biosynthetic process"/>
    <property type="evidence" value="ECO:0007669"/>
    <property type="project" value="UniProtKB-UniRule"/>
</dbReference>
<dbReference type="STRING" id="717646.M2NQ57"/>
<sequence length="318" mass="35793">MDVIHLLRIEFVASAALVLLVYAVSALKNRFLAYGARSSPSRSDNRPQRQKVQRPKGNTLTIALDRLADFRVPHSWFTTFYVTSVSCLLFWLIQLLLRGPNFRAVATRTSPPQYSMTFRQVLVTWALMLVQSSRRLYECLQFARPSTSKMWIGHWLLGIGFYGAMSIAVWVEGIPAIQNYTFSWNDLPITMPNLRTFIAGLIFILASGFQHDCHAYLASLKPRSKASAADGKSDYQLPEHPAFSRLIAPHYTAECLIYVALALIATPQGAWLNWTITSALLFVVINLGVTADGTKKWYETKFGPAAVAGKWRMIPLIF</sequence>
<reference evidence="7 8" key="1">
    <citation type="journal article" date="2012" name="PLoS Pathog.">
        <title>Diverse lifestyles and strategies of plant pathogenesis encoded in the genomes of eighteen Dothideomycetes fungi.</title>
        <authorList>
            <person name="Ohm R.A."/>
            <person name="Feau N."/>
            <person name="Henrissat B."/>
            <person name="Schoch C.L."/>
            <person name="Horwitz B.A."/>
            <person name="Barry K.W."/>
            <person name="Condon B.J."/>
            <person name="Copeland A.C."/>
            <person name="Dhillon B."/>
            <person name="Glaser F."/>
            <person name="Hesse C.N."/>
            <person name="Kosti I."/>
            <person name="LaButti K."/>
            <person name="Lindquist E.A."/>
            <person name="Lucas S."/>
            <person name="Salamov A.A."/>
            <person name="Bradshaw R.E."/>
            <person name="Ciuffetti L."/>
            <person name="Hamelin R.C."/>
            <person name="Kema G.H.J."/>
            <person name="Lawrence C."/>
            <person name="Scott J.A."/>
            <person name="Spatafora J.W."/>
            <person name="Turgeon B.G."/>
            <person name="de Wit P.J.G.M."/>
            <person name="Zhong S."/>
            <person name="Goodwin S.B."/>
            <person name="Grigoriev I.V."/>
        </authorList>
    </citation>
    <scope>NUCLEOTIDE SEQUENCE [LARGE SCALE GENOMIC DNA]</scope>
    <source>
        <strain evidence="7 8">UAMH 10762</strain>
    </source>
</reference>
<evidence type="ECO:0000256" key="2">
    <source>
        <dbReference type="ARBA" id="ARBA00022692"/>
    </source>
</evidence>
<evidence type="ECO:0000256" key="4">
    <source>
        <dbReference type="ARBA" id="ARBA00023136"/>
    </source>
</evidence>
<dbReference type="GO" id="GO:0005789">
    <property type="term" value="C:endoplasmic reticulum membrane"/>
    <property type="evidence" value="ECO:0007669"/>
    <property type="project" value="UniProtKB-SubCell"/>
</dbReference>
<feature type="domain" description="3-oxo-5-alpha-steroid 4-dehydrogenase C-terminal" evidence="6">
    <location>
        <begin position="193"/>
        <end position="318"/>
    </location>
</feature>
<dbReference type="PANTHER" id="PTHR14624">
    <property type="entry name" value="DFG10 PROTEIN"/>
    <property type="match status" value="1"/>
</dbReference>
<keyword evidence="3 5" id="KW-1133">Transmembrane helix</keyword>
<dbReference type="OrthoDB" id="541710at2759"/>
<dbReference type="EMBL" id="KB445550">
    <property type="protein sequence ID" value="EMD01161.1"/>
    <property type="molecule type" value="Genomic_DNA"/>
</dbReference>
<keyword evidence="8" id="KW-1185">Reference proteome</keyword>
<dbReference type="KEGG" id="bcom:BAUCODRAFT_118870"/>
<evidence type="ECO:0000313" key="8">
    <source>
        <dbReference type="Proteomes" id="UP000011761"/>
    </source>
</evidence>
<dbReference type="Proteomes" id="UP000011761">
    <property type="component" value="Unassembled WGS sequence"/>
</dbReference>
<name>M2NQ57_BAUPA</name>
<keyword evidence="2 5" id="KW-0812">Transmembrane</keyword>
<dbReference type="InterPro" id="IPR001104">
    <property type="entry name" value="3-oxo-5_a-steroid_4-DH_C"/>
</dbReference>
<dbReference type="AlphaFoldDB" id="M2NQ57"/>
<gene>
    <name evidence="7" type="ORF">BAUCODRAFT_118870</name>
</gene>
<evidence type="ECO:0000256" key="3">
    <source>
        <dbReference type="ARBA" id="ARBA00022989"/>
    </source>
</evidence>
<dbReference type="RefSeq" id="XP_007672345.1">
    <property type="nucleotide sequence ID" value="XM_007674155.1"/>
</dbReference>
<dbReference type="UniPathway" id="UPA00378"/>
<dbReference type="OMA" id="RFYETNF"/>
<keyword evidence="5" id="KW-0256">Endoplasmic reticulum</keyword>
<feature type="transmembrane region" description="Helical" evidence="5">
    <location>
        <begin position="271"/>
        <end position="291"/>
    </location>
</feature>
<dbReference type="GeneID" id="19107363"/>
<organism evidence="7 8">
    <name type="scientific">Baudoinia panamericana (strain UAMH 10762)</name>
    <name type="common">Angels' share fungus</name>
    <name type="synonym">Baudoinia compniacensis (strain UAMH 10762)</name>
    <dbReference type="NCBI Taxonomy" id="717646"/>
    <lineage>
        <taxon>Eukaryota</taxon>
        <taxon>Fungi</taxon>
        <taxon>Dikarya</taxon>
        <taxon>Ascomycota</taxon>
        <taxon>Pezizomycotina</taxon>
        <taxon>Dothideomycetes</taxon>
        <taxon>Dothideomycetidae</taxon>
        <taxon>Mycosphaerellales</taxon>
        <taxon>Teratosphaeriaceae</taxon>
        <taxon>Baudoinia</taxon>
    </lineage>
</organism>
<proteinExistence type="inferred from homology"/>
<dbReference type="HOGENOM" id="CLU_044409_0_1_1"/>
<feature type="transmembrane region" description="Helical" evidence="5">
    <location>
        <begin position="6"/>
        <end position="27"/>
    </location>
</feature>